<dbReference type="RefSeq" id="WP_069836517.1">
    <property type="nucleotide sequence ID" value="NZ_MDGQ01000005.1"/>
</dbReference>
<reference evidence="2 3" key="1">
    <citation type="submission" date="2016-08" db="EMBL/GenBank/DDBJ databases">
        <title>Draft genome of Fabibacter sp. strain SK-8.</title>
        <authorList>
            <person name="Wong S.-K."/>
            <person name="Hamasaki K."/>
            <person name="Yoshizawa S."/>
        </authorList>
    </citation>
    <scope>NUCLEOTIDE SEQUENCE [LARGE SCALE GENOMIC DNA]</scope>
    <source>
        <strain evidence="2 3">SK-8</strain>
    </source>
</reference>
<dbReference type="Proteomes" id="UP000095552">
    <property type="component" value="Unassembled WGS sequence"/>
</dbReference>
<keyword evidence="1" id="KW-0812">Transmembrane</keyword>
<protein>
    <submittedName>
        <fullName evidence="2">Uncharacterized protein</fullName>
    </submittedName>
</protein>
<dbReference type="AlphaFoldDB" id="A0A1E5T0V1"/>
<comment type="caution">
    <text evidence="2">The sequence shown here is derived from an EMBL/GenBank/DDBJ whole genome shotgun (WGS) entry which is preliminary data.</text>
</comment>
<proteinExistence type="predicted"/>
<keyword evidence="1" id="KW-1133">Transmembrane helix</keyword>
<feature type="transmembrane region" description="Helical" evidence="1">
    <location>
        <begin position="93"/>
        <end position="110"/>
    </location>
</feature>
<feature type="transmembrane region" description="Helical" evidence="1">
    <location>
        <begin position="177"/>
        <end position="200"/>
    </location>
</feature>
<sequence length="214" mass="25299">MKLAHYQLEQIEEYIKDQNIWYDDVRQELLDHMATSVEEKMDKEDSSFVDACAKVFTEIDIPRFQRHKLKFEHIATLKEAGNEMLTFFKGIKLFYLVMIISACAIALAQPQFIKEWFWTLTVWCPVLLLFYFVLVPIYARKYRVLYLSYYMSRVNALFTPTFLSVSVLGYLDTWFLQHTSIALVVFSIFYLFVISGLSVLHKTLKKVKSNVAYY</sequence>
<gene>
    <name evidence="2" type="ORF">BFP71_16460</name>
</gene>
<keyword evidence="1" id="KW-0472">Membrane</keyword>
<dbReference type="EMBL" id="MDGQ01000005">
    <property type="protein sequence ID" value="OEK05013.1"/>
    <property type="molecule type" value="Genomic_DNA"/>
</dbReference>
<feature type="transmembrane region" description="Helical" evidence="1">
    <location>
        <begin position="150"/>
        <end position="171"/>
    </location>
</feature>
<feature type="transmembrane region" description="Helical" evidence="1">
    <location>
        <begin position="116"/>
        <end position="138"/>
    </location>
</feature>
<evidence type="ECO:0000313" key="2">
    <source>
        <dbReference type="EMBL" id="OEK05013.1"/>
    </source>
</evidence>
<keyword evidence="3" id="KW-1185">Reference proteome</keyword>
<evidence type="ECO:0000256" key="1">
    <source>
        <dbReference type="SAM" id="Phobius"/>
    </source>
</evidence>
<accession>A0A1E5T0V1</accession>
<evidence type="ECO:0000313" key="3">
    <source>
        <dbReference type="Proteomes" id="UP000095552"/>
    </source>
</evidence>
<dbReference type="OrthoDB" id="1188278at2"/>
<name>A0A1E5T0V1_9BACT</name>
<dbReference type="STRING" id="1563681.BFP71_16460"/>
<organism evidence="2 3">
    <name type="scientific">Roseivirga misakiensis</name>
    <dbReference type="NCBI Taxonomy" id="1563681"/>
    <lineage>
        <taxon>Bacteria</taxon>
        <taxon>Pseudomonadati</taxon>
        <taxon>Bacteroidota</taxon>
        <taxon>Cytophagia</taxon>
        <taxon>Cytophagales</taxon>
        <taxon>Roseivirgaceae</taxon>
        <taxon>Roseivirga</taxon>
    </lineage>
</organism>